<reference evidence="1" key="1">
    <citation type="submission" date="2020-05" db="EMBL/GenBank/DDBJ databases">
        <authorList>
            <person name="Chiriac C."/>
            <person name="Salcher M."/>
            <person name="Ghai R."/>
            <person name="Kavagutti S V."/>
        </authorList>
    </citation>
    <scope>NUCLEOTIDE SEQUENCE</scope>
</reference>
<protein>
    <submittedName>
        <fullName evidence="1">Uncharacterized protein</fullName>
    </submittedName>
</protein>
<evidence type="ECO:0000313" key="2">
    <source>
        <dbReference type="EMBL" id="CAB4212876.1"/>
    </source>
</evidence>
<sequence length="110" mass="12184">MKVIKSEENFVEFDNGLIIEGEGDNDCCAVNYLDFEQLPVGTELPTMTGKAFVKSIKLKDDGFAVKDAEGTPKWVQARSQQNGYYSNMTTLFVKYKGETIDLGSLSGEVE</sequence>
<organism evidence="1">
    <name type="scientific">uncultured Caudovirales phage</name>
    <dbReference type="NCBI Taxonomy" id="2100421"/>
    <lineage>
        <taxon>Viruses</taxon>
        <taxon>Duplodnaviria</taxon>
        <taxon>Heunggongvirae</taxon>
        <taxon>Uroviricota</taxon>
        <taxon>Caudoviricetes</taxon>
        <taxon>Peduoviridae</taxon>
        <taxon>Maltschvirus</taxon>
        <taxon>Maltschvirus maltsch</taxon>
    </lineage>
</organism>
<proteinExistence type="predicted"/>
<accession>A0A6J5QGY7</accession>
<gene>
    <name evidence="1" type="ORF">UFOVP1085_26</name>
    <name evidence="2" type="ORF">UFOVP1439_46</name>
</gene>
<dbReference type="EMBL" id="LR797394">
    <property type="protein sequence ID" value="CAB4212876.1"/>
    <property type="molecule type" value="Genomic_DNA"/>
</dbReference>
<name>A0A6J5QGY7_9CAUD</name>
<evidence type="ECO:0000313" key="1">
    <source>
        <dbReference type="EMBL" id="CAB4182872.1"/>
    </source>
</evidence>
<dbReference type="EMBL" id="LR797026">
    <property type="protein sequence ID" value="CAB4182872.1"/>
    <property type="molecule type" value="Genomic_DNA"/>
</dbReference>